<evidence type="ECO:0000313" key="3">
    <source>
        <dbReference type="Proteomes" id="UP001447188"/>
    </source>
</evidence>
<feature type="compositionally biased region" description="Acidic residues" evidence="1">
    <location>
        <begin position="443"/>
        <end position="470"/>
    </location>
</feature>
<dbReference type="PANTHER" id="PTHR35711">
    <property type="entry name" value="EXPRESSED PROTEIN"/>
    <property type="match status" value="1"/>
</dbReference>
<dbReference type="PANTHER" id="PTHR35711:SF1">
    <property type="entry name" value="ECTODERMAL, ISOFORM F"/>
    <property type="match status" value="1"/>
</dbReference>
<feature type="region of interest" description="Disordered" evidence="1">
    <location>
        <begin position="215"/>
        <end position="242"/>
    </location>
</feature>
<reference evidence="2 3" key="1">
    <citation type="submission" date="2024-02" db="EMBL/GenBank/DDBJ databases">
        <title>Discinaceae phylogenomics.</title>
        <authorList>
            <person name="Dirks A.C."/>
            <person name="James T.Y."/>
        </authorList>
    </citation>
    <scope>NUCLEOTIDE SEQUENCE [LARGE SCALE GENOMIC DNA]</scope>
    <source>
        <strain evidence="2 3">ACD0624</strain>
    </source>
</reference>
<sequence>MSRKSALQTITASGFSHSTPSSRTSSPLTGEMPSTHNPYVLQDEIIPGKTPYTRRHHGGSSGLVLESSGGGGKDGRSGGKNGIGGGNQGQTGDDSESSSGQDDEEADDDEDDDGDETEEPAVGGPVRIDEDDIASTALLASRSAITSTKNGTTTKEDKWTGPDPRKRSFSVAMEYEDNDDTASSVSGDGETGVQIDGDEPDYPRKRVATELVNTNGLLTYPGPPSVVTDDTNIGEDEDDDEGTIITDDDFDDEDIEDIEEAAIIQELQTPTKPVPIVYEYDLENTDLITAEELEDLDNEVFNVQWHNPNLFADINFSIDFDPYSDPFADIELEGGLFPENASANSTPFATPTTTRHSSFSTGPLSGPGSLKYSFSDTSIGDNLNSDSEDDVADLNPFFERDDPILEHIVSTQGKGTWADDTDDENGLWKHFFSDNDTYGSSEFEGDSGDGSGEEDDCETDEGETTDEEENLPMPTPRSKSILRRASISSMCSTRPQVVHVDDSSPSGPTLGSWVADPTRTICVIDGAKRTFLIPGGAKGYSLGDTSDSNALSQLMMMEESESEQSSVQMGYNPTLSGSNGLFSNGSNILGPSDTFYPINIEDLFGIDDIGESLIVDDDDVDEFEQDLQIADFLDFSTDDGNDDDTGRDNSDDEYEEEEGDDNDDYDEDDDECIPAADPSEAMLALWDHVAVTSFRKRQIQHVQGHHTSNLIAPNTTKDRRLSQTITPTRKKKLKQKYLVKGKDTSLKKKIASRKSGTNFGTGSQWSPLFEDL</sequence>
<dbReference type="EMBL" id="JBBBZM010000046">
    <property type="protein sequence ID" value="KAL0636650.1"/>
    <property type="molecule type" value="Genomic_DNA"/>
</dbReference>
<dbReference type="Proteomes" id="UP001447188">
    <property type="component" value="Unassembled WGS sequence"/>
</dbReference>
<dbReference type="Pfam" id="PF10380">
    <property type="entry name" value="CRF1"/>
    <property type="match status" value="1"/>
</dbReference>
<feature type="compositionally biased region" description="Acidic residues" evidence="1">
    <location>
        <begin position="93"/>
        <end position="119"/>
    </location>
</feature>
<feature type="compositionally biased region" description="Acidic residues" evidence="1">
    <location>
        <begin position="650"/>
        <end position="672"/>
    </location>
</feature>
<feature type="region of interest" description="Disordered" evidence="1">
    <location>
        <begin position="341"/>
        <end position="365"/>
    </location>
</feature>
<feature type="compositionally biased region" description="Polar residues" evidence="1">
    <location>
        <begin position="143"/>
        <end position="153"/>
    </location>
</feature>
<accession>A0ABR3GL46</accession>
<evidence type="ECO:0000256" key="1">
    <source>
        <dbReference type="SAM" id="MobiDB-lite"/>
    </source>
</evidence>
<feature type="region of interest" description="Disordered" evidence="1">
    <location>
        <begin position="438"/>
        <end position="481"/>
    </location>
</feature>
<proteinExistence type="predicted"/>
<feature type="compositionally biased region" description="Polar residues" evidence="1">
    <location>
        <begin position="1"/>
        <end position="12"/>
    </location>
</feature>
<feature type="compositionally biased region" description="Low complexity" evidence="1">
    <location>
        <begin position="13"/>
        <end position="27"/>
    </location>
</feature>
<feature type="region of interest" description="Disordered" evidence="1">
    <location>
        <begin position="631"/>
        <end position="674"/>
    </location>
</feature>
<feature type="compositionally biased region" description="Acidic residues" evidence="1">
    <location>
        <begin position="232"/>
        <end position="242"/>
    </location>
</feature>
<protein>
    <submittedName>
        <fullName evidence="2">Uncharacterized protein</fullName>
    </submittedName>
</protein>
<feature type="region of interest" description="Disordered" evidence="1">
    <location>
        <begin position="493"/>
        <end position="512"/>
    </location>
</feature>
<feature type="compositionally biased region" description="Basic and acidic residues" evidence="1">
    <location>
        <begin position="154"/>
        <end position="166"/>
    </location>
</feature>
<feature type="compositionally biased region" description="Polar residues" evidence="1">
    <location>
        <begin position="341"/>
        <end position="363"/>
    </location>
</feature>
<comment type="caution">
    <text evidence="2">The sequence shown here is derived from an EMBL/GenBank/DDBJ whole genome shotgun (WGS) entry which is preliminary data.</text>
</comment>
<feature type="compositionally biased region" description="Gly residues" evidence="1">
    <location>
        <begin position="68"/>
        <end position="89"/>
    </location>
</feature>
<organism evidence="2 3">
    <name type="scientific">Discina gigas</name>
    <dbReference type="NCBI Taxonomy" id="1032678"/>
    <lineage>
        <taxon>Eukaryota</taxon>
        <taxon>Fungi</taxon>
        <taxon>Dikarya</taxon>
        <taxon>Ascomycota</taxon>
        <taxon>Pezizomycotina</taxon>
        <taxon>Pezizomycetes</taxon>
        <taxon>Pezizales</taxon>
        <taxon>Discinaceae</taxon>
        <taxon>Discina</taxon>
    </lineage>
</organism>
<evidence type="ECO:0000313" key="2">
    <source>
        <dbReference type="EMBL" id="KAL0636650.1"/>
    </source>
</evidence>
<feature type="region of interest" description="Disordered" evidence="1">
    <location>
        <begin position="1"/>
        <end position="203"/>
    </location>
</feature>
<name>A0ABR3GL46_9PEZI</name>
<keyword evidence="3" id="KW-1185">Reference proteome</keyword>
<gene>
    <name evidence="2" type="ORF">Q9L58_004381</name>
</gene>
<dbReference type="InterPro" id="IPR018837">
    <property type="entry name" value="TF_CRF1/IFH1"/>
</dbReference>